<keyword evidence="4 5" id="KW-0963">Cytoplasm</keyword>
<evidence type="ECO:0000256" key="5">
    <source>
        <dbReference type="HAMAP-Rule" id="MF_01114"/>
    </source>
</evidence>
<evidence type="ECO:0000259" key="8">
    <source>
        <dbReference type="Pfam" id="PF21982"/>
    </source>
</evidence>
<name>A0ABX7Y2B8_9ACTN</name>
<dbReference type="InterPro" id="IPR053926">
    <property type="entry name" value="RecX_HTH_1st"/>
</dbReference>
<evidence type="ECO:0000313" key="9">
    <source>
        <dbReference type="EMBL" id="QUC07020.1"/>
    </source>
</evidence>
<evidence type="ECO:0000313" key="10">
    <source>
        <dbReference type="Proteomes" id="UP000678513"/>
    </source>
</evidence>
<proteinExistence type="inferred from homology"/>
<feature type="domain" description="RecX third three-helical" evidence="7">
    <location>
        <begin position="107"/>
        <end position="153"/>
    </location>
</feature>
<organism evidence="9 10">
    <name type="scientific">Arachnia rubra</name>
    <dbReference type="NCBI Taxonomy" id="1547448"/>
    <lineage>
        <taxon>Bacteria</taxon>
        <taxon>Bacillati</taxon>
        <taxon>Actinomycetota</taxon>
        <taxon>Actinomycetes</taxon>
        <taxon>Propionibacteriales</taxon>
        <taxon>Propionibacteriaceae</taxon>
        <taxon>Arachnia</taxon>
    </lineage>
</organism>
<evidence type="ECO:0000259" key="7">
    <source>
        <dbReference type="Pfam" id="PF21981"/>
    </source>
</evidence>
<dbReference type="Pfam" id="PF21982">
    <property type="entry name" value="RecX_HTH1"/>
    <property type="match status" value="1"/>
</dbReference>
<evidence type="ECO:0000259" key="6">
    <source>
        <dbReference type="Pfam" id="PF02631"/>
    </source>
</evidence>
<gene>
    <name evidence="5" type="primary">recX</name>
    <name evidence="9" type="ORF">J5A65_08575</name>
</gene>
<dbReference type="Pfam" id="PF02631">
    <property type="entry name" value="RecX_HTH2"/>
    <property type="match status" value="1"/>
</dbReference>
<keyword evidence="10" id="KW-1185">Reference proteome</keyword>
<accession>A0ABX7Y2B8</accession>
<dbReference type="HAMAP" id="MF_01114">
    <property type="entry name" value="RecX"/>
    <property type="match status" value="1"/>
</dbReference>
<evidence type="ECO:0000256" key="4">
    <source>
        <dbReference type="ARBA" id="ARBA00022490"/>
    </source>
</evidence>
<dbReference type="PANTHER" id="PTHR33602">
    <property type="entry name" value="REGULATORY PROTEIN RECX FAMILY PROTEIN"/>
    <property type="match status" value="1"/>
</dbReference>
<protein>
    <recommendedName>
        <fullName evidence="3 5">Regulatory protein RecX</fullName>
    </recommendedName>
</protein>
<dbReference type="Pfam" id="PF21981">
    <property type="entry name" value="RecX_HTH3"/>
    <property type="match status" value="1"/>
</dbReference>
<reference evidence="9 10" key="1">
    <citation type="submission" date="2021-03" db="EMBL/GenBank/DDBJ databases">
        <title>Human Oral Microbial Genomes.</title>
        <authorList>
            <person name="Johnston C.D."/>
            <person name="Chen T."/>
            <person name="Dewhirst F.E."/>
        </authorList>
    </citation>
    <scope>NUCLEOTIDE SEQUENCE [LARGE SCALE GENOMIC DNA]</scope>
    <source>
        <strain evidence="9 10">DSMZ 100122</strain>
    </source>
</reference>
<comment type="function">
    <text evidence="5">Modulates RecA activity.</text>
</comment>
<evidence type="ECO:0000256" key="1">
    <source>
        <dbReference type="ARBA" id="ARBA00004496"/>
    </source>
</evidence>
<comment type="subcellular location">
    <subcellularLocation>
        <location evidence="1 5">Cytoplasm</location>
    </subcellularLocation>
</comment>
<dbReference type="PANTHER" id="PTHR33602:SF1">
    <property type="entry name" value="REGULATORY PROTEIN RECX FAMILY PROTEIN"/>
    <property type="match status" value="1"/>
</dbReference>
<dbReference type="RefSeq" id="WP_212321142.1">
    <property type="nucleotide sequence ID" value="NZ_AP024463.1"/>
</dbReference>
<dbReference type="InterPro" id="IPR003783">
    <property type="entry name" value="Regulatory_RecX"/>
</dbReference>
<dbReference type="EMBL" id="CP072384">
    <property type="protein sequence ID" value="QUC07020.1"/>
    <property type="molecule type" value="Genomic_DNA"/>
</dbReference>
<feature type="domain" description="RecX second three-helical" evidence="6">
    <location>
        <begin position="60"/>
        <end position="101"/>
    </location>
</feature>
<evidence type="ECO:0000256" key="3">
    <source>
        <dbReference type="ARBA" id="ARBA00018111"/>
    </source>
</evidence>
<sequence length="172" mass="19034">MTSDLSHDEQLEFARQIALRLLDSRSRSEAELWDRLTSRGVPDEICQELIGRFRDVGLVDDAAFADALTQTCVQVNRYGATRIRAELRRRGVAEDVVAEALGQVGYEEELEAALAFARRRSHRLAGLDPQVARRRLTAALARRGFQVAVVSSAVDDVLGEAAPDTDDNTLVK</sequence>
<evidence type="ECO:0000256" key="2">
    <source>
        <dbReference type="ARBA" id="ARBA00009695"/>
    </source>
</evidence>
<dbReference type="InterPro" id="IPR053925">
    <property type="entry name" value="RecX_HTH_3rd"/>
</dbReference>
<dbReference type="Proteomes" id="UP000678513">
    <property type="component" value="Chromosome"/>
</dbReference>
<feature type="domain" description="RecX first three-helical" evidence="8">
    <location>
        <begin position="14"/>
        <end position="52"/>
    </location>
</feature>
<dbReference type="Gene3D" id="1.10.10.10">
    <property type="entry name" value="Winged helix-like DNA-binding domain superfamily/Winged helix DNA-binding domain"/>
    <property type="match status" value="3"/>
</dbReference>
<dbReference type="InterPro" id="IPR036388">
    <property type="entry name" value="WH-like_DNA-bd_sf"/>
</dbReference>
<comment type="similarity">
    <text evidence="2 5">Belongs to the RecX family.</text>
</comment>
<dbReference type="InterPro" id="IPR053924">
    <property type="entry name" value="RecX_HTH_2nd"/>
</dbReference>